<feature type="region of interest" description="Disordered" evidence="4">
    <location>
        <begin position="551"/>
        <end position="617"/>
    </location>
</feature>
<evidence type="ECO:0000313" key="7">
    <source>
        <dbReference type="Proteomes" id="UP000799302"/>
    </source>
</evidence>
<dbReference type="SMART" id="SM00066">
    <property type="entry name" value="GAL4"/>
    <property type="match status" value="1"/>
</dbReference>
<protein>
    <recommendedName>
        <fullName evidence="5">Zn(2)-C6 fungal-type domain-containing protein</fullName>
    </recommendedName>
</protein>
<dbReference type="EMBL" id="MU004233">
    <property type="protein sequence ID" value="KAF2671018.1"/>
    <property type="molecule type" value="Genomic_DNA"/>
</dbReference>
<accession>A0A6A6UIX3</accession>
<feature type="domain" description="Zn(2)-C6 fungal-type" evidence="5">
    <location>
        <begin position="14"/>
        <end position="45"/>
    </location>
</feature>
<reference evidence="6" key="1">
    <citation type="journal article" date="2020" name="Stud. Mycol.">
        <title>101 Dothideomycetes genomes: a test case for predicting lifestyles and emergence of pathogens.</title>
        <authorList>
            <person name="Haridas S."/>
            <person name="Albert R."/>
            <person name="Binder M."/>
            <person name="Bloem J."/>
            <person name="Labutti K."/>
            <person name="Salamov A."/>
            <person name="Andreopoulos B."/>
            <person name="Baker S."/>
            <person name="Barry K."/>
            <person name="Bills G."/>
            <person name="Bluhm B."/>
            <person name="Cannon C."/>
            <person name="Castanera R."/>
            <person name="Culley D."/>
            <person name="Daum C."/>
            <person name="Ezra D."/>
            <person name="Gonzalez J."/>
            <person name="Henrissat B."/>
            <person name="Kuo A."/>
            <person name="Liang C."/>
            <person name="Lipzen A."/>
            <person name="Lutzoni F."/>
            <person name="Magnuson J."/>
            <person name="Mondo S."/>
            <person name="Nolan M."/>
            <person name="Ohm R."/>
            <person name="Pangilinan J."/>
            <person name="Park H.-J."/>
            <person name="Ramirez L."/>
            <person name="Alfaro M."/>
            <person name="Sun H."/>
            <person name="Tritt A."/>
            <person name="Yoshinaga Y."/>
            <person name="Zwiers L.-H."/>
            <person name="Turgeon B."/>
            <person name="Goodwin S."/>
            <person name="Spatafora J."/>
            <person name="Crous P."/>
            <person name="Grigoriev I."/>
        </authorList>
    </citation>
    <scope>NUCLEOTIDE SEQUENCE</scope>
    <source>
        <strain evidence="6">CBS 115976</strain>
    </source>
</reference>
<evidence type="ECO:0000259" key="5">
    <source>
        <dbReference type="PROSITE" id="PS50048"/>
    </source>
</evidence>
<dbReference type="SUPFAM" id="SSF57701">
    <property type="entry name" value="Zn2/Cys6 DNA-binding domain"/>
    <property type="match status" value="1"/>
</dbReference>
<dbReference type="PROSITE" id="PS50048">
    <property type="entry name" value="ZN2_CY6_FUNGAL_2"/>
    <property type="match status" value="1"/>
</dbReference>
<sequence length="746" mass="85088">MVQAKTKLATQAPSCKECQRRKQKCSREWPCQQCLGRKVPHLCQFGERKNVSDLTDEGIRAAVSRKRSNAEESEYSGQSSDTLVEEKTGLVSWGYMSDNKLFEMESVVNGEDGVSKPNTFIQADEIEDQLKNIPTRTITDLLVQNYLYSANYRYYWIYPPTFTKAYSTWWDGRQTHQALSPDFTCLLLRLCAVSTQHLSDTLREKIEYEFAQNYENIGKRYFDAADKLSAQLTPSTCTLQRVQQLMLKASWYKAEGEPLETWHAVGEGVRAAQELGIHNGVDAQNLDEFESEMRKRLWCTLYIWDWQMSAWLNRPLIIDHSTCNLELPTLKLEQKPNRPGLPSPFTHMALQAALIQTLSARFRNFGDTPPIERVHILQFDIQKWMDSLPPAYSMANPELKWDKEFPYLILQRLQLHACAWMLKMDSFKTFLTRDLPRDADSIEQEFRAKGINCALNLHEATKKLYNFEHPISTKFHLVSFLFFDVALLFCSAIFHDKDFSLPRRQDMLSALEDLLDKFHTIGETTQSGNNAYKFLQRLVSRLKLKPGEKVYSDNMVSKRRRKEDTVSPAVKTSPPTKTSPPSDDTPPTIHASSDDSVPTSGRTSTRTNSGDASAGSEYTVASTNDLAEAAQPAAWAQPTTIEENGPISDFEKHFQTELLPPVLPEQYTVPTMVQDPAFNPSFDFANPSIANIDIGGIEQIVGFDNYHFDLNAMATDPSWLYDPNAILQYDPLSNIQFDPYQYPPQN</sequence>
<dbReference type="SMART" id="SM00906">
    <property type="entry name" value="Fungal_trans"/>
    <property type="match status" value="1"/>
</dbReference>
<keyword evidence="2" id="KW-0479">Metal-binding</keyword>
<comment type="subcellular location">
    <subcellularLocation>
        <location evidence="1">Nucleus</location>
    </subcellularLocation>
</comment>
<dbReference type="PANTHER" id="PTHR31001:SF84">
    <property type="entry name" value="FUNGAL SPECIFIC TRANSCRIPTION FACTOR"/>
    <property type="match status" value="1"/>
</dbReference>
<evidence type="ECO:0000313" key="6">
    <source>
        <dbReference type="EMBL" id="KAF2671018.1"/>
    </source>
</evidence>
<keyword evidence="7" id="KW-1185">Reference proteome</keyword>
<dbReference type="CDD" id="cd00067">
    <property type="entry name" value="GAL4"/>
    <property type="match status" value="1"/>
</dbReference>
<dbReference type="Gene3D" id="4.10.240.10">
    <property type="entry name" value="Zn(2)-C6 fungal-type DNA-binding domain"/>
    <property type="match status" value="1"/>
</dbReference>
<gene>
    <name evidence="6" type="ORF">BT63DRAFT_477574</name>
</gene>
<evidence type="ECO:0000256" key="1">
    <source>
        <dbReference type="ARBA" id="ARBA00004123"/>
    </source>
</evidence>
<feature type="compositionally biased region" description="Low complexity" evidence="4">
    <location>
        <begin position="599"/>
        <end position="610"/>
    </location>
</feature>
<dbReference type="CDD" id="cd12148">
    <property type="entry name" value="fungal_TF_MHR"/>
    <property type="match status" value="1"/>
</dbReference>
<dbReference type="GO" id="GO:0003677">
    <property type="term" value="F:DNA binding"/>
    <property type="evidence" value="ECO:0007669"/>
    <property type="project" value="InterPro"/>
</dbReference>
<evidence type="ECO:0000256" key="2">
    <source>
        <dbReference type="ARBA" id="ARBA00022723"/>
    </source>
</evidence>
<dbReference type="InterPro" id="IPR050613">
    <property type="entry name" value="Sec_Metabolite_Reg"/>
</dbReference>
<evidence type="ECO:0000256" key="4">
    <source>
        <dbReference type="SAM" id="MobiDB-lite"/>
    </source>
</evidence>
<dbReference type="GO" id="GO:0008270">
    <property type="term" value="F:zinc ion binding"/>
    <property type="evidence" value="ECO:0007669"/>
    <property type="project" value="InterPro"/>
</dbReference>
<dbReference type="Proteomes" id="UP000799302">
    <property type="component" value="Unassembled WGS sequence"/>
</dbReference>
<dbReference type="Pfam" id="PF04082">
    <property type="entry name" value="Fungal_trans"/>
    <property type="match status" value="1"/>
</dbReference>
<keyword evidence="3" id="KW-0539">Nucleus</keyword>
<feature type="compositionally biased region" description="Low complexity" evidence="4">
    <location>
        <begin position="571"/>
        <end position="588"/>
    </location>
</feature>
<organism evidence="6 7">
    <name type="scientific">Microthyrium microscopicum</name>
    <dbReference type="NCBI Taxonomy" id="703497"/>
    <lineage>
        <taxon>Eukaryota</taxon>
        <taxon>Fungi</taxon>
        <taxon>Dikarya</taxon>
        <taxon>Ascomycota</taxon>
        <taxon>Pezizomycotina</taxon>
        <taxon>Dothideomycetes</taxon>
        <taxon>Dothideomycetes incertae sedis</taxon>
        <taxon>Microthyriales</taxon>
        <taxon>Microthyriaceae</taxon>
        <taxon>Microthyrium</taxon>
    </lineage>
</organism>
<dbReference type="OrthoDB" id="5344325at2759"/>
<proteinExistence type="predicted"/>
<dbReference type="InterPro" id="IPR001138">
    <property type="entry name" value="Zn2Cys6_DnaBD"/>
</dbReference>
<name>A0A6A6UIX3_9PEZI</name>
<dbReference type="InterPro" id="IPR007219">
    <property type="entry name" value="XnlR_reg_dom"/>
</dbReference>
<dbReference type="AlphaFoldDB" id="A0A6A6UIX3"/>
<dbReference type="GO" id="GO:0000981">
    <property type="term" value="F:DNA-binding transcription factor activity, RNA polymerase II-specific"/>
    <property type="evidence" value="ECO:0007669"/>
    <property type="project" value="InterPro"/>
</dbReference>
<dbReference type="InterPro" id="IPR036864">
    <property type="entry name" value="Zn2-C6_fun-type_DNA-bd_sf"/>
</dbReference>
<dbReference type="GO" id="GO:0005634">
    <property type="term" value="C:nucleus"/>
    <property type="evidence" value="ECO:0007669"/>
    <property type="project" value="UniProtKB-SubCell"/>
</dbReference>
<evidence type="ECO:0000256" key="3">
    <source>
        <dbReference type="ARBA" id="ARBA00023242"/>
    </source>
</evidence>
<dbReference type="PANTHER" id="PTHR31001">
    <property type="entry name" value="UNCHARACTERIZED TRANSCRIPTIONAL REGULATORY PROTEIN"/>
    <property type="match status" value="1"/>
</dbReference>
<dbReference type="GO" id="GO:0006351">
    <property type="term" value="P:DNA-templated transcription"/>
    <property type="evidence" value="ECO:0007669"/>
    <property type="project" value="InterPro"/>
</dbReference>